<dbReference type="Pfam" id="PF00196">
    <property type="entry name" value="GerE"/>
    <property type="match status" value="1"/>
</dbReference>
<dbReference type="GO" id="GO:0006355">
    <property type="term" value="P:regulation of DNA-templated transcription"/>
    <property type="evidence" value="ECO:0007669"/>
    <property type="project" value="InterPro"/>
</dbReference>
<dbReference type="RefSeq" id="WP_309937572.1">
    <property type="nucleotide sequence ID" value="NZ_AP025305.1"/>
</dbReference>
<gene>
    <name evidence="5" type="ORF">HNQ88_001079</name>
</gene>
<dbReference type="AlphaFoldDB" id="A0AAE3XLA6"/>
<organism evidence="5 6">
    <name type="scientific">Aureibacter tunicatorum</name>
    <dbReference type="NCBI Taxonomy" id="866807"/>
    <lineage>
        <taxon>Bacteria</taxon>
        <taxon>Pseudomonadati</taxon>
        <taxon>Bacteroidota</taxon>
        <taxon>Cytophagia</taxon>
        <taxon>Cytophagales</taxon>
        <taxon>Persicobacteraceae</taxon>
        <taxon>Aureibacter</taxon>
    </lineage>
</organism>
<dbReference type="PANTHER" id="PTHR44688">
    <property type="entry name" value="DNA-BINDING TRANSCRIPTIONAL ACTIVATOR DEVR_DOSR"/>
    <property type="match status" value="1"/>
</dbReference>
<protein>
    <submittedName>
        <fullName evidence="5">DNA-binding CsgD family transcriptional regulator</fullName>
    </submittedName>
</protein>
<dbReference type="GO" id="GO:0003677">
    <property type="term" value="F:DNA binding"/>
    <property type="evidence" value="ECO:0007669"/>
    <property type="project" value="UniProtKB-KW"/>
</dbReference>
<dbReference type="SUPFAM" id="SSF46894">
    <property type="entry name" value="C-terminal effector domain of the bipartite response regulators"/>
    <property type="match status" value="1"/>
</dbReference>
<evidence type="ECO:0000256" key="1">
    <source>
        <dbReference type="ARBA" id="ARBA00023015"/>
    </source>
</evidence>
<comment type="caution">
    <text evidence="5">The sequence shown here is derived from an EMBL/GenBank/DDBJ whole genome shotgun (WGS) entry which is preliminary data.</text>
</comment>
<sequence length="238" mass="27862">MNKPTFAKIEKLLKNDCLRRNTPEPQTIKNSLAQKLIIPDEVSYIKDIKSFETIYEINGNTIAKQETLQLEENPINVSSFASQFLLSTDSELFKAQIEILKSNISVLTETNYLKLKNTQSKIYEWHLIIFINLSDSRTDKIRIHTFPVDKILIWSNYIDETIQNRKYFNDNKKVFLNLTEREREVLKLIALGEKNQSIASLCEMSIETVKSHRKKILKKLNTNNPYQIMKFAEIFEVI</sequence>
<dbReference type="PRINTS" id="PR00038">
    <property type="entry name" value="HTHLUXR"/>
</dbReference>
<dbReference type="Gene3D" id="1.10.10.10">
    <property type="entry name" value="Winged helix-like DNA-binding domain superfamily/Winged helix DNA-binding domain"/>
    <property type="match status" value="1"/>
</dbReference>
<keyword evidence="6" id="KW-1185">Reference proteome</keyword>
<dbReference type="InterPro" id="IPR016032">
    <property type="entry name" value="Sig_transdc_resp-reg_C-effctor"/>
</dbReference>
<keyword evidence="2 5" id="KW-0238">DNA-binding</keyword>
<evidence type="ECO:0000313" key="6">
    <source>
        <dbReference type="Proteomes" id="UP001185092"/>
    </source>
</evidence>
<evidence type="ECO:0000256" key="2">
    <source>
        <dbReference type="ARBA" id="ARBA00023125"/>
    </source>
</evidence>
<keyword evidence="3" id="KW-0804">Transcription</keyword>
<dbReference type="InterPro" id="IPR036388">
    <property type="entry name" value="WH-like_DNA-bd_sf"/>
</dbReference>
<dbReference type="EMBL" id="JAVDQD010000001">
    <property type="protein sequence ID" value="MDR6238103.1"/>
    <property type="molecule type" value="Genomic_DNA"/>
</dbReference>
<evidence type="ECO:0000313" key="5">
    <source>
        <dbReference type="EMBL" id="MDR6238103.1"/>
    </source>
</evidence>
<dbReference type="SMART" id="SM00421">
    <property type="entry name" value="HTH_LUXR"/>
    <property type="match status" value="1"/>
</dbReference>
<keyword evidence="1" id="KW-0805">Transcription regulation</keyword>
<evidence type="ECO:0000256" key="3">
    <source>
        <dbReference type="ARBA" id="ARBA00023163"/>
    </source>
</evidence>
<dbReference type="PANTHER" id="PTHR44688:SF16">
    <property type="entry name" value="DNA-BINDING TRANSCRIPTIONAL ACTIVATOR DEVR_DOSR"/>
    <property type="match status" value="1"/>
</dbReference>
<accession>A0AAE3XLA6</accession>
<proteinExistence type="predicted"/>
<feature type="domain" description="HTH luxR-type" evidence="4">
    <location>
        <begin position="171"/>
        <end position="236"/>
    </location>
</feature>
<dbReference type="PROSITE" id="PS50043">
    <property type="entry name" value="HTH_LUXR_2"/>
    <property type="match status" value="1"/>
</dbReference>
<name>A0AAE3XLA6_9BACT</name>
<dbReference type="CDD" id="cd06170">
    <property type="entry name" value="LuxR_C_like"/>
    <property type="match status" value="1"/>
</dbReference>
<evidence type="ECO:0000259" key="4">
    <source>
        <dbReference type="PROSITE" id="PS50043"/>
    </source>
</evidence>
<reference evidence="5" key="1">
    <citation type="submission" date="2023-07" db="EMBL/GenBank/DDBJ databases">
        <title>Genomic Encyclopedia of Type Strains, Phase IV (KMG-IV): sequencing the most valuable type-strain genomes for metagenomic binning, comparative biology and taxonomic classification.</title>
        <authorList>
            <person name="Goeker M."/>
        </authorList>
    </citation>
    <scope>NUCLEOTIDE SEQUENCE</scope>
    <source>
        <strain evidence="5">DSM 26174</strain>
    </source>
</reference>
<dbReference type="Proteomes" id="UP001185092">
    <property type="component" value="Unassembled WGS sequence"/>
</dbReference>
<dbReference type="InterPro" id="IPR000792">
    <property type="entry name" value="Tscrpt_reg_LuxR_C"/>
</dbReference>